<accession>A0A8H5NGU0</accession>
<dbReference type="Proteomes" id="UP000574317">
    <property type="component" value="Unassembled WGS sequence"/>
</dbReference>
<name>A0A8H5NGU0_9HYPO</name>
<sequence>MSDRILPVFRGATASVIGIIKGSTSTIINKYHAYKNRVPPQRSPLLLTEWGMALQLLCQVAIITTISVLWHVSNTNNGLATVGDNPDPSFDSKGFHPPPILSSSIVWATVPAWIMSAYSSLWSAMLDSLKKAYLLLELDKDLQKPLPGTELFQKMWKRYFRHQSTQSQSTPQAKGSTIERTLLLDYGEWPVINGFRAMRTGHILLGICLILRAALWTAGGLTAAIFATTLVPSETPVTLYSVKSFDEYLGWDEGKGTGNSSITPAFDIVSATVLRSGDNYPWTTDTYSFLPFIPALKDFFGNYTFDTEAYSANLDCTIATEDDLVKIKGVRLDLEEGDDLESAQIRFGFKHEGCDVDKWFTLTNNTLQYARTWSADCGLSSGRVRFGIFSGSYNATERFHLSNLTVVTCQPLIYKSNVTLEMSFLNDTATPKVIRFSESSRQQFWPFFISRWLRDIPRYSLFDPTIYNDMDTFSRLVIGDASGEATLDTLPEKQHIANSFNVIFAALFSNFVTLEGYSSAQRREVAGTMSRLKLRLFVVKSAALATVVIVAVTFATTVILAIHLHRNRHITSLIEYSSQPQDLWD</sequence>
<feature type="transmembrane region" description="Helical" evidence="1">
    <location>
        <begin position="45"/>
        <end position="70"/>
    </location>
</feature>
<keyword evidence="1" id="KW-0812">Transmembrane</keyword>
<keyword evidence="3" id="KW-1185">Reference proteome</keyword>
<reference evidence="2 3" key="1">
    <citation type="submission" date="2020-05" db="EMBL/GenBank/DDBJ databases">
        <title>Identification and distribution of gene clusters putatively required for synthesis of sphingolipid metabolism inhibitors in phylogenetically diverse species of the filamentous fungus Fusarium.</title>
        <authorList>
            <person name="Kim H.-S."/>
            <person name="Busman M."/>
            <person name="Brown D.W."/>
            <person name="Divon H."/>
            <person name="Uhlig S."/>
            <person name="Proctor R.H."/>
        </authorList>
    </citation>
    <scope>NUCLEOTIDE SEQUENCE [LARGE SCALE GENOMIC DNA]</scope>
    <source>
        <strain evidence="2 3">NRRL 25196</strain>
    </source>
</reference>
<proteinExistence type="predicted"/>
<comment type="caution">
    <text evidence="2">The sequence shown here is derived from an EMBL/GenBank/DDBJ whole genome shotgun (WGS) entry which is preliminary data.</text>
</comment>
<dbReference type="AlphaFoldDB" id="A0A8H5NGU0"/>
<feature type="transmembrane region" description="Helical" evidence="1">
    <location>
        <begin position="100"/>
        <end position="121"/>
    </location>
</feature>
<keyword evidence="1" id="KW-0472">Membrane</keyword>
<evidence type="ECO:0000313" key="2">
    <source>
        <dbReference type="EMBL" id="KAF5564849.1"/>
    </source>
</evidence>
<feature type="transmembrane region" description="Helical" evidence="1">
    <location>
        <begin position="537"/>
        <end position="564"/>
    </location>
</feature>
<feature type="transmembrane region" description="Helical" evidence="1">
    <location>
        <begin position="203"/>
        <end position="227"/>
    </location>
</feature>
<keyword evidence="1" id="KW-1133">Transmembrane helix</keyword>
<gene>
    <name evidence="2" type="ORF">FNAPI_1927</name>
</gene>
<evidence type="ECO:0000256" key="1">
    <source>
        <dbReference type="SAM" id="Phobius"/>
    </source>
</evidence>
<evidence type="ECO:0000313" key="3">
    <source>
        <dbReference type="Proteomes" id="UP000574317"/>
    </source>
</evidence>
<protein>
    <submittedName>
        <fullName evidence="2">Uncharacterized protein</fullName>
    </submittedName>
</protein>
<dbReference type="EMBL" id="JAAOAO010000068">
    <property type="protein sequence ID" value="KAF5564849.1"/>
    <property type="molecule type" value="Genomic_DNA"/>
</dbReference>
<organism evidence="2 3">
    <name type="scientific">Fusarium napiforme</name>
    <dbReference type="NCBI Taxonomy" id="42672"/>
    <lineage>
        <taxon>Eukaryota</taxon>
        <taxon>Fungi</taxon>
        <taxon>Dikarya</taxon>
        <taxon>Ascomycota</taxon>
        <taxon>Pezizomycotina</taxon>
        <taxon>Sordariomycetes</taxon>
        <taxon>Hypocreomycetidae</taxon>
        <taxon>Hypocreales</taxon>
        <taxon>Nectriaceae</taxon>
        <taxon>Fusarium</taxon>
        <taxon>Fusarium fujikuroi species complex</taxon>
    </lineage>
</organism>